<accession>E1Z5N0</accession>
<gene>
    <name evidence="2" type="ORF">CHLNCDRAFT_140548</name>
</gene>
<evidence type="ECO:0000256" key="1">
    <source>
        <dbReference type="SAM" id="MobiDB-lite"/>
    </source>
</evidence>
<dbReference type="EMBL" id="GL433837">
    <property type="protein sequence ID" value="EFN58785.1"/>
    <property type="molecule type" value="Genomic_DNA"/>
</dbReference>
<keyword evidence="3" id="KW-1185">Reference proteome</keyword>
<sequence length="310" mass="33913">MSRTWAVQQQPHHIASQRPGRQRPGLLSTRASSTEPQQGAQPPAVAPTQQQTQAQVGASAAASSNTYEFTYHGSDGRMKATFEQAFKNVGRSGGSSSSARTAGGGPAAPWALSYQMAEKYTLWNDDLKTRLLKRVAANELGIGDEELEARLVRLQLLLPDIQTKLAGMKARVVARLAGDVEQLPARLLRLKAIFPGANTSLLAMRQPELVLGFDLERLQGIAEELRQMLPILDIDRLVEANPAMLDVPGLQKAMAEAQRIMPQLDVQKAMATDPQLIFSFQTGNQLIPYDQFQPEGAAAEDDDEYAAYYE</sequence>
<dbReference type="eggNOG" id="ENOG502SQP4">
    <property type="taxonomic scope" value="Eukaryota"/>
</dbReference>
<dbReference type="OrthoDB" id="509144at2759"/>
<evidence type="ECO:0000313" key="3">
    <source>
        <dbReference type="Proteomes" id="UP000008141"/>
    </source>
</evidence>
<organism evidence="3">
    <name type="scientific">Chlorella variabilis</name>
    <name type="common">Green alga</name>
    <dbReference type="NCBI Taxonomy" id="554065"/>
    <lineage>
        <taxon>Eukaryota</taxon>
        <taxon>Viridiplantae</taxon>
        <taxon>Chlorophyta</taxon>
        <taxon>core chlorophytes</taxon>
        <taxon>Trebouxiophyceae</taxon>
        <taxon>Chlorellales</taxon>
        <taxon>Chlorellaceae</taxon>
        <taxon>Chlorella clade</taxon>
        <taxon>Chlorella</taxon>
    </lineage>
</organism>
<feature type="region of interest" description="Disordered" evidence="1">
    <location>
        <begin position="1"/>
        <end position="59"/>
    </location>
</feature>
<feature type="compositionally biased region" description="Polar residues" evidence="1">
    <location>
        <begin position="1"/>
        <end position="11"/>
    </location>
</feature>
<dbReference type="RefSeq" id="XP_005850887.1">
    <property type="nucleotide sequence ID" value="XM_005850825.1"/>
</dbReference>
<protein>
    <submittedName>
        <fullName evidence="2">Uncharacterized protein</fullName>
    </submittedName>
</protein>
<proteinExistence type="predicted"/>
<dbReference type="Proteomes" id="UP000008141">
    <property type="component" value="Unassembled WGS sequence"/>
</dbReference>
<feature type="compositionally biased region" description="Low complexity" evidence="1">
    <location>
        <begin position="36"/>
        <end position="59"/>
    </location>
</feature>
<name>E1Z5N0_CHLVA</name>
<reference evidence="2 3" key="1">
    <citation type="journal article" date="2010" name="Plant Cell">
        <title>The Chlorella variabilis NC64A genome reveals adaptation to photosymbiosis, coevolution with viruses, and cryptic sex.</title>
        <authorList>
            <person name="Blanc G."/>
            <person name="Duncan G."/>
            <person name="Agarkova I."/>
            <person name="Borodovsky M."/>
            <person name="Gurnon J."/>
            <person name="Kuo A."/>
            <person name="Lindquist E."/>
            <person name="Lucas S."/>
            <person name="Pangilinan J."/>
            <person name="Polle J."/>
            <person name="Salamov A."/>
            <person name="Terry A."/>
            <person name="Yamada T."/>
            <person name="Dunigan D.D."/>
            <person name="Grigoriev I.V."/>
            <person name="Claverie J.M."/>
            <person name="Van Etten J.L."/>
        </authorList>
    </citation>
    <scope>NUCLEOTIDE SEQUENCE [LARGE SCALE GENOMIC DNA]</scope>
    <source>
        <strain evidence="2 3">NC64A</strain>
    </source>
</reference>
<dbReference type="InParanoid" id="E1Z5N0"/>
<evidence type="ECO:0000313" key="2">
    <source>
        <dbReference type="EMBL" id="EFN58785.1"/>
    </source>
</evidence>
<dbReference type="AlphaFoldDB" id="E1Z5N0"/>
<dbReference type="GeneID" id="17358058"/>
<dbReference type="KEGG" id="cvr:CHLNCDRAFT_140548"/>